<comment type="similarity">
    <text evidence="2">Belongs to the oxygen-dependent FAD-linked oxidoreductase family.</text>
</comment>
<dbReference type="InterPro" id="IPR036318">
    <property type="entry name" value="FAD-bd_PCMH-like_sf"/>
</dbReference>
<dbReference type="InterPro" id="IPR016166">
    <property type="entry name" value="FAD-bd_PCMH"/>
</dbReference>
<dbReference type="PANTHER" id="PTHR42973">
    <property type="entry name" value="BINDING OXIDOREDUCTASE, PUTATIVE (AFU_ORTHOLOGUE AFUA_1G17690)-RELATED"/>
    <property type="match status" value="1"/>
</dbReference>
<keyword evidence="4" id="KW-0274">FAD</keyword>
<evidence type="ECO:0000313" key="8">
    <source>
        <dbReference type="EMBL" id="SHN28312.1"/>
    </source>
</evidence>
<dbReference type="Gene3D" id="3.30.465.10">
    <property type="match status" value="1"/>
</dbReference>
<dbReference type="PROSITE" id="PS51387">
    <property type="entry name" value="FAD_PCMH"/>
    <property type="match status" value="1"/>
</dbReference>
<keyword evidence="5" id="KW-0560">Oxidoreductase</keyword>
<dbReference type="InterPro" id="IPR006094">
    <property type="entry name" value="Oxid_FAD_bind_N"/>
</dbReference>
<organism evidence="8 9">
    <name type="scientific">Streptomyces yunnanensis</name>
    <dbReference type="NCBI Taxonomy" id="156453"/>
    <lineage>
        <taxon>Bacteria</taxon>
        <taxon>Bacillati</taxon>
        <taxon>Actinomycetota</taxon>
        <taxon>Actinomycetes</taxon>
        <taxon>Kitasatosporales</taxon>
        <taxon>Streptomycetaceae</taxon>
        <taxon>Streptomyces</taxon>
    </lineage>
</organism>
<gene>
    <name evidence="8" type="ORF">SAMN05216268_12981</name>
</gene>
<dbReference type="RefSeq" id="WP_102925537.1">
    <property type="nucleotide sequence ID" value="NZ_FRBK01000029.1"/>
</dbReference>
<dbReference type="InterPro" id="IPR012951">
    <property type="entry name" value="BBE"/>
</dbReference>
<evidence type="ECO:0000256" key="5">
    <source>
        <dbReference type="ARBA" id="ARBA00023002"/>
    </source>
</evidence>
<dbReference type="GO" id="GO:0016491">
    <property type="term" value="F:oxidoreductase activity"/>
    <property type="evidence" value="ECO:0007669"/>
    <property type="project" value="UniProtKB-KW"/>
</dbReference>
<proteinExistence type="inferred from homology"/>
<dbReference type="EMBL" id="FRBK01000029">
    <property type="protein sequence ID" value="SHN28312.1"/>
    <property type="molecule type" value="Genomic_DNA"/>
</dbReference>
<sequence length="539" mass="59085">MTAEVTGTPGGQAPGTQPEGRHRPAAAIAVTGADRQYADLVSGLNQRYTATPEAIRLATSTEQVVGVVQEAVRRGKRLSVRSSGHCYEDFVYHPDVQIILDMSGMRNISYDPRLNAIAIESGATNLQAYQTTYPRWGVVAPTGFCYSVAMGGHVSGGAWGPLCRTHGLVVDHLYAVEVVVVDAAGHARAVVATREEDDPHRDLWWAHTGGGGGNFGVVTRYWFRSPGASGRDPRGLLPRPPAELLVNAVSWPWAELGRADFHRLTQNYAEWHVANSSPDSPQRALISQLVLNHRSAGQIGMVALVDASVPDAEQILSDYLKQLGDGVGVAPGAMTAAMGELPALPRFAQARRLPWLHAVRMLGTTNSVLNDPTLRAEYKSSYMRAAFPDSHLEALYRHLTRDDLSNPNLNVLLTSYGGRINAVDPAATAAPHRGAAFKMLWQAFWNDPADDDRYIGWARDCYREVYADTGGVPVPGDVTDGCYVNYPDIDLGDPRFNTSSVPWHDLYYKENYPRLQQVKKRWDPRNVFRHAQSVTLPDA</sequence>
<comment type="caution">
    <text evidence="8">The sequence shown here is derived from an EMBL/GenBank/DDBJ whole genome shotgun (WGS) entry which is preliminary data.</text>
</comment>
<protein>
    <submittedName>
        <fullName evidence="8">FAD/FMN-containing dehydrogenase</fullName>
    </submittedName>
</protein>
<dbReference type="InterPro" id="IPR016169">
    <property type="entry name" value="FAD-bd_PCMH_sub2"/>
</dbReference>
<evidence type="ECO:0000313" key="9">
    <source>
        <dbReference type="Proteomes" id="UP000184388"/>
    </source>
</evidence>
<comment type="cofactor">
    <cofactor evidence="1">
        <name>FAD</name>
        <dbReference type="ChEBI" id="CHEBI:57692"/>
    </cofactor>
</comment>
<accession>A0A9X8N8H4</accession>
<evidence type="ECO:0000256" key="6">
    <source>
        <dbReference type="SAM" id="MobiDB-lite"/>
    </source>
</evidence>
<dbReference type="AlphaFoldDB" id="A0A9X8N8H4"/>
<dbReference type="Gene3D" id="3.40.462.20">
    <property type="match status" value="1"/>
</dbReference>
<dbReference type="InterPro" id="IPR050416">
    <property type="entry name" value="FAD-linked_Oxidoreductase"/>
</dbReference>
<dbReference type="Proteomes" id="UP000184388">
    <property type="component" value="Unassembled WGS sequence"/>
</dbReference>
<keyword evidence="3" id="KW-0285">Flavoprotein</keyword>
<evidence type="ECO:0000256" key="3">
    <source>
        <dbReference type="ARBA" id="ARBA00022630"/>
    </source>
</evidence>
<evidence type="ECO:0000259" key="7">
    <source>
        <dbReference type="PROSITE" id="PS51387"/>
    </source>
</evidence>
<feature type="domain" description="FAD-binding PCMH-type" evidence="7">
    <location>
        <begin position="48"/>
        <end position="228"/>
    </location>
</feature>
<dbReference type="GO" id="GO:0071949">
    <property type="term" value="F:FAD binding"/>
    <property type="evidence" value="ECO:0007669"/>
    <property type="project" value="InterPro"/>
</dbReference>
<name>A0A9X8N8H4_9ACTN</name>
<reference evidence="9" key="1">
    <citation type="submission" date="2016-11" db="EMBL/GenBank/DDBJ databases">
        <authorList>
            <person name="Jaros S."/>
            <person name="Januszkiewicz K."/>
            <person name="Wedrychowicz H."/>
        </authorList>
    </citation>
    <scope>NUCLEOTIDE SEQUENCE [LARGE SCALE GENOMIC DNA]</scope>
    <source>
        <strain evidence="9">CGMCC 4.3555</strain>
    </source>
</reference>
<dbReference type="Pfam" id="PF01565">
    <property type="entry name" value="FAD_binding_4"/>
    <property type="match status" value="1"/>
</dbReference>
<evidence type="ECO:0000256" key="1">
    <source>
        <dbReference type="ARBA" id="ARBA00001974"/>
    </source>
</evidence>
<evidence type="ECO:0000256" key="2">
    <source>
        <dbReference type="ARBA" id="ARBA00005466"/>
    </source>
</evidence>
<dbReference type="SUPFAM" id="SSF56176">
    <property type="entry name" value="FAD-binding/transporter-associated domain-like"/>
    <property type="match status" value="1"/>
</dbReference>
<dbReference type="PANTHER" id="PTHR42973:SF39">
    <property type="entry name" value="FAD-BINDING PCMH-TYPE DOMAIN-CONTAINING PROTEIN"/>
    <property type="match status" value="1"/>
</dbReference>
<evidence type="ECO:0000256" key="4">
    <source>
        <dbReference type="ARBA" id="ARBA00022827"/>
    </source>
</evidence>
<dbReference type="Pfam" id="PF08031">
    <property type="entry name" value="BBE"/>
    <property type="match status" value="1"/>
</dbReference>
<feature type="region of interest" description="Disordered" evidence="6">
    <location>
        <begin position="1"/>
        <end position="23"/>
    </location>
</feature>